<evidence type="ECO:0000256" key="2">
    <source>
        <dbReference type="ARBA" id="ARBA00005988"/>
    </source>
</evidence>
<protein>
    <recommendedName>
        <fullName evidence="6">Peptidase M14 domain-containing protein</fullName>
    </recommendedName>
</protein>
<dbReference type="PANTHER" id="PTHR11705">
    <property type="entry name" value="PROTEASE FAMILY M14 CARBOXYPEPTIDASE A,B"/>
    <property type="match status" value="1"/>
</dbReference>
<comment type="caution">
    <text evidence="3">Lacks conserved residue(s) required for the propagation of feature annotation.</text>
</comment>
<feature type="compositionally biased region" description="Pro residues" evidence="4">
    <location>
        <begin position="688"/>
        <end position="697"/>
    </location>
</feature>
<organism evidence="7 8">
    <name type="scientific">Perkinsus chesapeaki</name>
    <name type="common">Clam parasite</name>
    <name type="synonym">Perkinsus andrewsi</name>
    <dbReference type="NCBI Taxonomy" id="330153"/>
    <lineage>
        <taxon>Eukaryota</taxon>
        <taxon>Sar</taxon>
        <taxon>Alveolata</taxon>
        <taxon>Perkinsozoa</taxon>
        <taxon>Perkinsea</taxon>
        <taxon>Perkinsida</taxon>
        <taxon>Perkinsidae</taxon>
        <taxon>Perkinsus</taxon>
    </lineage>
</organism>
<accession>A0A7J6L3Z0</accession>
<keyword evidence="8" id="KW-1185">Reference proteome</keyword>
<dbReference type="InterPro" id="IPR000834">
    <property type="entry name" value="Peptidase_M14"/>
</dbReference>
<dbReference type="GO" id="GO:0005615">
    <property type="term" value="C:extracellular space"/>
    <property type="evidence" value="ECO:0007669"/>
    <property type="project" value="TreeGrafter"/>
</dbReference>
<proteinExistence type="inferred from homology"/>
<sequence length="1069" mass="117669">MAMAEVDTTAGSTTTNLSTLKDIPTTFNWEGDHSQQPRRCRTQPCVIDNHELYIIPPVNSLSLNGPLTTVGAYRPATAQSGSVTPYGTVVTPTWMNDISPRARRILLRAQGIGTDSASHIGYAEEVEEEKSNGPYKFLKYVQMVRRIQELSEQHPDIIEVFDALEVWPEIADFSKEDLMCGKERCKFLVMHLGNRALQSDTTPEVFFSGELHGNERTGPNALIQMVSALANKYNAADGDDEVAANEARWLIDRRSTYIIPMTNPYGYYHSVRFEKFRDRDANRDFPYQQQESRCRMGLLLIPHIYRYKILSTHIVLRHLFQLSITFHGGIKVLSYAWGSNNHRNGGKSTNAPDKTAIVDVATLMREAAGRAANGDYWYPMGTMTDTVYAVDGGMEDWAYGAGFEEQPDPINQCDPTTYGGYPRERTDYSKWRNIRSITYLVEMSDLHTPKVENLGDKEDMWRSKSDGADHINRNAHLSMSVMEMVTPSIMWRVKNNSSSNSVVQNGRLRNVSWYALGCSHVDALEVWLLPGACSAEPEVMLGLGASRTRWPPDGAYLIEEAKLSNVTCKHLSLWGGETGDGNVHSLDGVVIPKTVPNGEYCLAAVAEFDKSWNTTESPDPKVSPWSHLVNSRVQDTYSWQCEGPPRIEASRRRLYGATPSAPSVVVRDSTAASGESKVVEKPEAVSTAPPPPPPPAVTPSKAAAWQKVVITMAFLRMPSRVPMAVEIDAAGTRGTLLSKRGGGDQLSRGTYVLALYELGDRTNRGHRTELITVDVNQRDQDVNQEFSFTEVSGAELSGHGIALEWYPKKLRTSGSDVADGGKDYAWAVIPKIAGGLEDPPESKDLLCEWSDGQGYVEVVDKDVEGVVCGVNRTRAAVEVRGDCCDELLTAGEPFGVSVDELKLAVNFRFGEAGRTACRACGPGDKLTLRLGHSDVKECVLGRFVPDDSELAGQTDCSVLKAHIGSSAGVAGVASNFAAFLIVLGALSLACCPLAWCVGRYRRKYEDDSTIPSRPRKSGWRRVDEAEEMETLREVDEEGSLAESPLGSPYGGVFTDSDSDEVTIRDGPRE</sequence>
<feature type="transmembrane region" description="Helical" evidence="5">
    <location>
        <begin position="976"/>
        <end position="997"/>
    </location>
</feature>
<feature type="domain" description="Peptidase M14" evidence="6">
    <location>
        <begin position="136"/>
        <end position="444"/>
    </location>
</feature>
<dbReference type="PROSITE" id="PS52035">
    <property type="entry name" value="PEPTIDASE_M14"/>
    <property type="match status" value="1"/>
</dbReference>
<dbReference type="PANTHER" id="PTHR11705:SF138">
    <property type="entry name" value="PEPTIDASE M14 CARBOXYPEPTIDASE A DOMAIN-CONTAINING PROTEIN"/>
    <property type="match status" value="1"/>
</dbReference>
<dbReference type="Pfam" id="PF00246">
    <property type="entry name" value="Peptidase_M14"/>
    <property type="match status" value="1"/>
</dbReference>
<name>A0A7J6L3Z0_PERCH</name>
<evidence type="ECO:0000313" key="8">
    <source>
        <dbReference type="Proteomes" id="UP000591131"/>
    </source>
</evidence>
<evidence type="ECO:0000313" key="7">
    <source>
        <dbReference type="EMBL" id="KAF4653649.1"/>
    </source>
</evidence>
<keyword evidence="5" id="KW-0472">Membrane</keyword>
<feature type="region of interest" description="Disordered" evidence="4">
    <location>
        <begin position="1011"/>
        <end position="1069"/>
    </location>
</feature>
<evidence type="ECO:0000256" key="4">
    <source>
        <dbReference type="SAM" id="MobiDB-lite"/>
    </source>
</evidence>
<dbReference type="SMART" id="SM00631">
    <property type="entry name" value="Zn_pept"/>
    <property type="match status" value="1"/>
</dbReference>
<evidence type="ECO:0000256" key="5">
    <source>
        <dbReference type="SAM" id="Phobius"/>
    </source>
</evidence>
<dbReference type="AlphaFoldDB" id="A0A7J6L3Z0"/>
<dbReference type="GO" id="GO:0004181">
    <property type="term" value="F:metallocarboxypeptidase activity"/>
    <property type="evidence" value="ECO:0007669"/>
    <property type="project" value="InterPro"/>
</dbReference>
<dbReference type="Gene3D" id="3.40.630.10">
    <property type="entry name" value="Zn peptidases"/>
    <property type="match status" value="1"/>
</dbReference>
<keyword evidence="5" id="KW-1133">Transmembrane helix</keyword>
<dbReference type="CDD" id="cd00596">
    <property type="entry name" value="Peptidase_M14_like"/>
    <property type="match status" value="1"/>
</dbReference>
<dbReference type="EMBL" id="JAAPAO010000800">
    <property type="protein sequence ID" value="KAF4653649.1"/>
    <property type="molecule type" value="Genomic_DNA"/>
</dbReference>
<feature type="region of interest" description="Disordered" evidence="4">
    <location>
        <begin position="665"/>
        <end position="699"/>
    </location>
</feature>
<gene>
    <name evidence="7" type="ORF">FOL47_010413</name>
</gene>
<dbReference type="GO" id="GO:0006508">
    <property type="term" value="P:proteolysis"/>
    <property type="evidence" value="ECO:0007669"/>
    <property type="project" value="InterPro"/>
</dbReference>
<dbReference type="SUPFAM" id="SSF53187">
    <property type="entry name" value="Zn-dependent exopeptidases"/>
    <property type="match status" value="1"/>
</dbReference>
<dbReference type="GO" id="GO:0008270">
    <property type="term" value="F:zinc ion binding"/>
    <property type="evidence" value="ECO:0007669"/>
    <property type="project" value="InterPro"/>
</dbReference>
<evidence type="ECO:0000256" key="3">
    <source>
        <dbReference type="PROSITE-ProRule" id="PRU01379"/>
    </source>
</evidence>
<comment type="similarity">
    <text evidence="2 3">Belongs to the peptidase M14 family.</text>
</comment>
<dbReference type="OrthoDB" id="10249045at2759"/>
<keyword evidence="5" id="KW-0812">Transmembrane</keyword>
<comment type="caution">
    <text evidence="7">The sequence shown here is derived from an EMBL/GenBank/DDBJ whole genome shotgun (WGS) entry which is preliminary data.</text>
</comment>
<reference evidence="7 8" key="1">
    <citation type="submission" date="2020-04" db="EMBL/GenBank/DDBJ databases">
        <title>Perkinsus chesapeaki whole genome sequence.</title>
        <authorList>
            <person name="Bogema D.R."/>
        </authorList>
    </citation>
    <scope>NUCLEOTIDE SEQUENCE [LARGE SCALE GENOMIC DNA]</scope>
    <source>
        <strain evidence="7">ATCC PRA-425</strain>
    </source>
</reference>
<dbReference type="Proteomes" id="UP000591131">
    <property type="component" value="Unassembled WGS sequence"/>
</dbReference>
<feature type="compositionally biased region" description="Acidic residues" evidence="4">
    <location>
        <begin position="1024"/>
        <end position="1039"/>
    </location>
</feature>
<comment type="cofactor">
    <cofactor evidence="1">
        <name>Zn(2+)</name>
        <dbReference type="ChEBI" id="CHEBI:29105"/>
    </cofactor>
</comment>
<evidence type="ECO:0000256" key="1">
    <source>
        <dbReference type="ARBA" id="ARBA00001947"/>
    </source>
</evidence>
<evidence type="ECO:0000259" key="6">
    <source>
        <dbReference type="PROSITE" id="PS52035"/>
    </source>
</evidence>